<dbReference type="InterPro" id="IPR011035">
    <property type="entry name" value="Ribosomal_bL25/Gln-tRNA_synth"/>
</dbReference>
<evidence type="ECO:0000256" key="3">
    <source>
        <dbReference type="ARBA" id="ARBA00022980"/>
    </source>
</evidence>
<dbReference type="SUPFAM" id="SSF50715">
    <property type="entry name" value="Ribosomal protein L25-like"/>
    <property type="match status" value="1"/>
</dbReference>
<keyword evidence="1 5" id="KW-0699">rRNA-binding</keyword>
<dbReference type="STRING" id="1401685.P857_854"/>
<dbReference type="InterPro" id="IPR001021">
    <property type="entry name" value="Ribosomal_bL25_long"/>
</dbReference>
<proteinExistence type="inferred from homology"/>
<dbReference type="Gene3D" id="2.40.240.10">
    <property type="entry name" value="Ribosomal Protein L25, Chain P"/>
    <property type="match status" value="1"/>
</dbReference>
<keyword evidence="4 5" id="KW-0687">Ribonucleoprotein</keyword>
<dbReference type="PANTHER" id="PTHR33284">
    <property type="entry name" value="RIBOSOMAL PROTEIN L25/GLN-TRNA SYNTHETASE, ANTI-CODON-BINDING DOMAIN-CONTAINING PROTEIN"/>
    <property type="match status" value="1"/>
</dbReference>
<evidence type="ECO:0000256" key="5">
    <source>
        <dbReference type="HAMAP-Rule" id="MF_01334"/>
    </source>
</evidence>
<feature type="domain" description="Large ribosomal subunit protein bL25 L25" evidence="6">
    <location>
        <begin position="4"/>
        <end position="90"/>
    </location>
</feature>
<keyword evidence="3 5" id="KW-0689">Ribosomal protein</keyword>
<comment type="similarity">
    <text evidence="5">Belongs to the bacterial ribosomal protein bL25 family. CTC subfamily.</text>
</comment>
<evidence type="ECO:0000313" key="8">
    <source>
        <dbReference type="EMBL" id="ETO91684.1"/>
    </source>
</evidence>
<dbReference type="PANTHER" id="PTHR33284:SF1">
    <property type="entry name" value="RIBOSOMAL PROTEIN L25_GLN-TRNA SYNTHETASE, ANTI-CODON-BINDING DOMAIN-CONTAINING PROTEIN"/>
    <property type="match status" value="1"/>
</dbReference>
<dbReference type="GO" id="GO:0003735">
    <property type="term" value="F:structural constituent of ribosome"/>
    <property type="evidence" value="ECO:0007669"/>
    <property type="project" value="InterPro"/>
</dbReference>
<comment type="function">
    <text evidence="5">This is one of the proteins that binds to the 5S RNA in the ribosome where it forms part of the central protuberance.</text>
</comment>
<dbReference type="GO" id="GO:0008097">
    <property type="term" value="F:5S rRNA binding"/>
    <property type="evidence" value="ECO:0007669"/>
    <property type="project" value="InterPro"/>
</dbReference>
<dbReference type="AlphaFoldDB" id="W2V0B7"/>
<gene>
    <name evidence="5" type="primary">rplY</name>
    <name evidence="5" type="synonym">ctc</name>
    <name evidence="8" type="ORF">P857_854</name>
</gene>
<dbReference type="CDD" id="cd00495">
    <property type="entry name" value="Ribosomal_L25_TL5_CTC"/>
    <property type="match status" value="1"/>
</dbReference>
<accession>W2V0B7</accession>
<dbReference type="Pfam" id="PF14693">
    <property type="entry name" value="Ribosomal_TL5_C"/>
    <property type="match status" value="1"/>
</dbReference>
<evidence type="ECO:0000259" key="7">
    <source>
        <dbReference type="Pfam" id="PF14693"/>
    </source>
</evidence>
<protein>
    <recommendedName>
        <fullName evidence="5">Large ribosomal subunit protein bL25</fullName>
    </recommendedName>
    <alternativeName>
        <fullName evidence="5">General stress protein CTC</fullName>
    </alternativeName>
</protein>
<reference evidence="8 9" key="1">
    <citation type="journal article" date="2013" name="PLoS ONE">
        <title>Bacterial endosymbiosis in a chordate host: long-term co-evolution and conservation of secondary metabolism.</title>
        <authorList>
            <person name="Kwan J.C."/>
            <person name="Schmidt E.W."/>
        </authorList>
    </citation>
    <scope>NUCLEOTIDE SEQUENCE [LARGE SCALE GENOMIC DNA]</scope>
    <source>
        <strain evidence="9">L6</strain>
    </source>
</reference>
<comment type="caution">
    <text evidence="8">The sequence shown here is derived from an EMBL/GenBank/DDBJ whole genome shotgun (WGS) entry which is preliminary data.</text>
</comment>
<dbReference type="Pfam" id="PF01386">
    <property type="entry name" value="Ribosomal_L25p"/>
    <property type="match status" value="1"/>
</dbReference>
<evidence type="ECO:0000256" key="2">
    <source>
        <dbReference type="ARBA" id="ARBA00022884"/>
    </source>
</evidence>
<name>W2V0B7_9RICK</name>
<organism evidence="8 9">
    <name type="scientific">Candidatus Xenolissoclinum pacificiensis L6</name>
    <dbReference type="NCBI Taxonomy" id="1401685"/>
    <lineage>
        <taxon>Bacteria</taxon>
        <taxon>Pseudomonadati</taxon>
        <taxon>Pseudomonadota</taxon>
        <taxon>Alphaproteobacteria</taxon>
        <taxon>Rickettsiales</taxon>
        <taxon>Anaplasmataceae</taxon>
        <taxon>Candidatus Xenolissoclinum</taxon>
    </lineage>
</organism>
<dbReference type="GO" id="GO:0006412">
    <property type="term" value="P:translation"/>
    <property type="evidence" value="ECO:0007669"/>
    <property type="project" value="UniProtKB-UniRule"/>
</dbReference>
<dbReference type="InterPro" id="IPR029751">
    <property type="entry name" value="Ribosomal_L25_dom"/>
</dbReference>
<evidence type="ECO:0000313" key="9">
    <source>
        <dbReference type="Proteomes" id="UP000018951"/>
    </source>
</evidence>
<dbReference type="InterPro" id="IPR037121">
    <property type="entry name" value="Ribosomal_bL25_C"/>
</dbReference>
<keyword evidence="2 5" id="KW-0694">RNA-binding</keyword>
<comment type="subunit">
    <text evidence="5">Part of the 50S ribosomal subunit; part of the 5S rRNA/L5/L18/L25 subcomplex. Contacts the 5S rRNA. Binds to the 5S rRNA independently of L5 and L18.</text>
</comment>
<evidence type="ECO:0000256" key="1">
    <source>
        <dbReference type="ARBA" id="ARBA00022730"/>
    </source>
</evidence>
<sequence>MKIECVRRNIESEYKGFVVKQRDDGLVPAVAYGKGFDNLTFFIDHISFVKNHKKIKSSIVTLKVNDREFLAYVKSCDIHPVTMRLMHVDFLLVNENDSYVFDVPVTLVSTDVCEGVKYGGSLNLVKRSLLVECVPSKMPKSINIDVANLGIGDVVKKSSIVLDEGVNFSKKEKCNVIVTVVGRKVRASKKEDIQEDVS</sequence>
<dbReference type="GO" id="GO:0022625">
    <property type="term" value="C:cytosolic large ribosomal subunit"/>
    <property type="evidence" value="ECO:0007669"/>
    <property type="project" value="TreeGrafter"/>
</dbReference>
<dbReference type="InterPro" id="IPR020056">
    <property type="entry name" value="Rbsml_bL25/Gln-tRNA_synth_N"/>
</dbReference>
<dbReference type="NCBIfam" id="TIGR00731">
    <property type="entry name" value="bL25_bact_ctc"/>
    <property type="match status" value="1"/>
</dbReference>
<feature type="domain" description="Large ribosomal subunit protein bL25 beta" evidence="7">
    <location>
        <begin position="101"/>
        <end position="182"/>
    </location>
</feature>
<dbReference type="EMBL" id="AXCJ01000001">
    <property type="protein sequence ID" value="ETO91684.1"/>
    <property type="molecule type" value="Genomic_DNA"/>
</dbReference>
<dbReference type="Proteomes" id="UP000018951">
    <property type="component" value="Unassembled WGS sequence"/>
</dbReference>
<evidence type="ECO:0000256" key="4">
    <source>
        <dbReference type="ARBA" id="ARBA00023274"/>
    </source>
</evidence>
<dbReference type="HAMAP" id="MF_01334">
    <property type="entry name" value="Ribosomal_bL25_CTC"/>
    <property type="match status" value="1"/>
</dbReference>
<keyword evidence="9" id="KW-1185">Reference proteome</keyword>
<dbReference type="Gene3D" id="2.170.120.20">
    <property type="entry name" value="Ribosomal protein L25, beta domain"/>
    <property type="match status" value="1"/>
</dbReference>
<evidence type="ECO:0000259" key="6">
    <source>
        <dbReference type="Pfam" id="PF01386"/>
    </source>
</evidence>
<dbReference type="InterPro" id="IPR020057">
    <property type="entry name" value="Ribosomal_bL25_b-dom"/>
</dbReference>
<dbReference type="InterPro" id="IPR020930">
    <property type="entry name" value="Ribosomal_uL5_bac-type"/>
</dbReference>